<dbReference type="STRING" id="765257.A0A0C9ZCT8"/>
<name>A0A0C9ZCT8_9AGAM</name>
<dbReference type="PANTHER" id="PTHR28052">
    <property type="entry name" value="UPF0545 PROTEIN C22ORF39"/>
    <property type="match status" value="1"/>
</dbReference>
<dbReference type="HOGENOM" id="CLU_131110_1_0_1"/>
<organism evidence="2 3">
    <name type="scientific">Pisolithus microcarpus 441</name>
    <dbReference type="NCBI Taxonomy" id="765257"/>
    <lineage>
        <taxon>Eukaryota</taxon>
        <taxon>Fungi</taxon>
        <taxon>Dikarya</taxon>
        <taxon>Basidiomycota</taxon>
        <taxon>Agaricomycotina</taxon>
        <taxon>Agaricomycetes</taxon>
        <taxon>Agaricomycetidae</taxon>
        <taxon>Boletales</taxon>
        <taxon>Sclerodermatineae</taxon>
        <taxon>Pisolithaceae</taxon>
        <taxon>Pisolithus</taxon>
    </lineage>
</organism>
<sequence>MPVDFQTAVSQEEEYLRKLHPTVDDIPGCVSLLDGFFMCHVLNAQFKSLYRYGRMSECGDKLEAFKFCLSLKSMHPEQKRDAWIRRRAEGLAAKRLGKSSENWTTAKLASRSPKRRGAEYRKHPLNTSRL</sequence>
<accession>A0A0C9ZCT8</accession>
<keyword evidence="3" id="KW-1185">Reference proteome</keyword>
<feature type="non-terminal residue" evidence="2">
    <location>
        <position position="130"/>
    </location>
</feature>
<proteinExistence type="predicted"/>
<evidence type="ECO:0000313" key="2">
    <source>
        <dbReference type="EMBL" id="KIK27076.1"/>
    </source>
</evidence>
<dbReference type="EMBL" id="KN833698">
    <property type="protein sequence ID" value="KIK27076.1"/>
    <property type="molecule type" value="Genomic_DNA"/>
</dbReference>
<evidence type="ECO:0000313" key="3">
    <source>
        <dbReference type="Proteomes" id="UP000054018"/>
    </source>
</evidence>
<feature type="region of interest" description="Disordered" evidence="1">
    <location>
        <begin position="97"/>
        <end position="130"/>
    </location>
</feature>
<gene>
    <name evidence="2" type="ORF">PISMIDRAFT_675389</name>
</gene>
<dbReference type="Proteomes" id="UP000054018">
    <property type="component" value="Unassembled WGS sequence"/>
</dbReference>
<reference evidence="2 3" key="1">
    <citation type="submission" date="2014-04" db="EMBL/GenBank/DDBJ databases">
        <authorList>
            <consortium name="DOE Joint Genome Institute"/>
            <person name="Kuo A."/>
            <person name="Kohler A."/>
            <person name="Costa M.D."/>
            <person name="Nagy L.G."/>
            <person name="Floudas D."/>
            <person name="Copeland A."/>
            <person name="Barry K.W."/>
            <person name="Cichocki N."/>
            <person name="Veneault-Fourrey C."/>
            <person name="LaButti K."/>
            <person name="Lindquist E.A."/>
            <person name="Lipzen A."/>
            <person name="Lundell T."/>
            <person name="Morin E."/>
            <person name="Murat C."/>
            <person name="Sun H."/>
            <person name="Tunlid A."/>
            <person name="Henrissat B."/>
            <person name="Grigoriev I.V."/>
            <person name="Hibbett D.S."/>
            <person name="Martin F."/>
            <person name="Nordberg H.P."/>
            <person name="Cantor M.N."/>
            <person name="Hua S.X."/>
        </authorList>
    </citation>
    <scope>NUCLEOTIDE SEQUENCE [LARGE SCALE GENOMIC DNA]</scope>
    <source>
        <strain evidence="2 3">441</strain>
    </source>
</reference>
<dbReference type="InterPro" id="IPR021475">
    <property type="entry name" value="Pants/Emi1-like"/>
</dbReference>
<reference evidence="3" key="2">
    <citation type="submission" date="2015-01" db="EMBL/GenBank/DDBJ databases">
        <title>Evolutionary Origins and Diversification of the Mycorrhizal Mutualists.</title>
        <authorList>
            <consortium name="DOE Joint Genome Institute"/>
            <consortium name="Mycorrhizal Genomics Consortium"/>
            <person name="Kohler A."/>
            <person name="Kuo A."/>
            <person name="Nagy L.G."/>
            <person name="Floudas D."/>
            <person name="Copeland A."/>
            <person name="Barry K.W."/>
            <person name="Cichocki N."/>
            <person name="Veneault-Fourrey C."/>
            <person name="LaButti K."/>
            <person name="Lindquist E.A."/>
            <person name="Lipzen A."/>
            <person name="Lundell T."/>
            <person name="Morin E."/>
            <person name="Murat C."/>
            <person name="Riley R."/>
            <person name="Ohm R."/>
            <person name="Sun H."/>
            <person name="Tunlid A."/>
            <person name="Henrissat B."/>
            <person name="Grigoriev I.V."/>
            <person name="Hibbett D.S."/>
            <person name="Martin F."/>
        </authorList>
    </citation>
    <scope>NUCLEOTIDE SEQUENCE [LARGE SCALE GENOMIC DNA]</scope>
    <source>
        <strain evidence="3">441</strain>
    </source>
</reference>
<protein>
    <submittedName>
        <fullName evidence="2">Uncharacterized protein</fullName>
    </submittedName>
</protein>
<evidence type="ECO:0000256" key="1">
    <source>
        <dbReference type="SAM" id="MobiDB-lite"/>
    </source>
</evidence>
<dbReference type="Pfam" id="PF11326">
    <property type="entry name" value="PANTS-like"/>
    <property type="match status" value="1"/>
</dbReference>
<dbReference type="OrthoDB" id="2017405at2759"/>
<dbReference type="PANTHER" id="PTHR28052:SF1">
    <property type="entry name" value="UPF0545 PROTEIN C22ORF39"/>
    <property type="match status" value="1"/>
</dbReference>
<dbReference type="AlphaFoldDB" id="A0A0C9ZCT8"/>